<dbReference type="EMBL" id="JAPWTK010000080">
    <property type="protein sequence ID" value="KAJ8951698.1"/>
    <property type="molecule type" value="Genomic_DNA"/>
</dbReference>
<gene>
    <name evidence="1" type="ORF">NQ318_012240</name>
</gene>
<keyword evidence="2" id="KW-1185">Reference proteome</keyword>
<organism evidence="1 2">
    <name type="scientific">Aromia moschata</name>
    <dbReference type="NCBI Taxonomy" id="1265417"/>
    <lineage>
        <taxon>Eukaryota</taxon>
        <taxon>Metazoa</taxon>
        <taxon>Ecdysozoa</taxon>
        <taxon>Arthropoda</taxon>
        <taxon>Hexapoda</taxon>
        <taxon>Insecta</taxon>
        <taxon>Pterygota</taxon>
        <taxon>Neoptera</taxon>
        <taxon>Endopterygota</taxon>
        <taxon>Coleoptera</taxon>
        <taxon>Polyphaga</taxon>
        <taxon>Cucujiformia</taxon>
        <taxon>Chrysomeloidea</taxon>
        <taxon>Cerambycidae</taxon>
        <taxon>Cerambycinae</taxon>
        <taxon>Callichromatini</taxon>
        <taxon>Aromia</taxon>
    </lineage>
</organism>
<dbReference type="Proteomes" id="UP001162162">
    <property type="component" value="Unassembled WGS sequence"/>
</dbReference>
<evidence type="ECO:0000313" key="1">
    <source>
        <dbReference type="EMBL" id="KAJ8951698.1"/>
    </source>
</evidence>
<evidence type="ECO:0000313" key="2">
    <source>
        <dbReference type="Proteomes" id="UP001162162"/>
    </source>
</evidence>
<sequence>MRRPGDIYNYYHLAKLDLFPQKVTMVYRILSQCMKMEFQFVFRKIQGNFEKKKFSIHIIILRFSSYCLKIYQLDYNLLSF</sequence>
<dbReference type="AlphaFoldDB" id="A0AAV8YJ11"/>
<proteinExistence type="predicted"/>
<name>A0AAV8YJ11_9CUCU</name>
<reference evidence="1" key="1">
    <citation type="journal article" date="2023" name="Insect Mol. Biol.">
        <title>Genome sequencing provides insights into the evolution of gene families encoding plant cell wall-degrading enzymes in longhorned beetles.</title>
        <authorList>
            <person name="Shin N.R."/>
            <person name="Okamura Y."/>
            <person name="Kirsch R."/>
            <person name="Pauchet Y."/>
        </authorList>
    </citation>
    <scope>NUCLEOTIDE SEQUENCE</scope>
    <source>
        <strain evidence="1">AMC_N1</strain>
    </source>
</reference>
<protein>
    <submittedName>
        <fullName evidence="1">Uncharacterized protein</fullName>
    </submittedName>
</protein>
<accession>A0AAV8YJ11</accession>
<comment type="caution">
    <text evidence="1">The sequence shown here is derived from an EMBL/GenBank/DDBJ whole genome shotgun (WGS) entry which is preliminary data.</text>
</comment>